<dbReference type="PROSITE" id="PS50051">
    <property type="entry name" value="MCM_2"/>
    <property type="match status" value="1"/>
</dbReference>
<dbReference type="Gene3D" id="3.30.230.10">
    <property type="match status" value="1"/>
</dbReference>
<dbReference type="InterPro" id="IPR004482">
    <property type="entry name" value="Mg_chelat-rel"/>
</dbReference>
<dbReference type="SUPFAM" id="SSF52540">
    <property type="entry name" value="P-loop containing nucleoside triphosphate hydrolases"/>
    <property type="match status" value="1"/>
</dbReference>
<dbReference type="Proteomes" id="UP000640333">
    <property type="component" value="Unassembled WGS sequence"/>
</dbReference>
<dbReference type="InterPro" id="IPR025158">
    <property type="entry name" value="Mg_chelat-rel_C"/>
</dbReference>
<dbReference type="AlphaFoldDB" id="A0A8J7F7R6"/>
<keyword evidence="3" id="KW-0067">ATP-binding</keyword>
<dbReference type="Pfam" id="PF13335">
    <property type="entry name" value="Mg_chelatase_C"/>
    <property type="match status" value="1"/>
</dbReference>
<proteinExistence type="inferred from homology"/>
<evidence type="ECO:0000256" key="3">
    <source>
        <dbReference type="ARBA" id="ARBA00022840"/>
    </source>
</evidence>
<keyword evidence="2" id="KW-0547">Nucleotide-binding</keyword>
<evidence type="ECO:0000256" key="1">
    <source>
        <dbReference type="ARBA" id="ARBA00006354"/>
    </source>
</evidence>
<evidence type="ECO:0000259" key="4">
    <source>
        <dbReference type="PROSITE" id="PS50051"/>
    </source>
</evidence>
<dbReference type="NCBIfam" id="TIGR00368">
    <property type="entry name" value="YifB family Mg chelatase-like AAA ATPase"/>
    <property type="match status" value="1"/>
</dbReference>
<dbReference type="EMBL" id="JADEYS010000001">
    <property type="protein sequence ID" value="MBE9395732.1"/>
    <property type="molecule type" value="Genomic_DNA"/>
</dbReference>
<comment type="similarity">
    <text evidence="1">Belongs to the Mg-chelatase subunits D/I family. ComM subfamily.</text>
</comment>
<protein>
    <submittedName>
        <fullName evidence="5">YifB family Mg chelatase-like AAA ATPase</fullName>
    </submittedName>
</protein>
<dbReference type="SMART" id="SM00382">
    <property type="entry name" value="AAA"/>
    <property type="match status" value="1"/>
</dbReference>
<evidence type="ECO:0000256" key="2">
    <source>
        <dbReference type="ARBA" id="ARBA00022741"/>
    </source>
</evidence>
<dbReference type="InterPro" id="IPR027417">
    <property type="entry name" value="P-loop_NTPase"/>
</dbReference>
<organism evidence="5 6">
    <name type="scientific">Pontibacterium sinense</name>
    <dbReference type="NCBI Taxonomy" id="2781979"/>
    <lineage>
        <taxon>Bacteria</taxon>
        <taxon>Pseudomonadati</taxon>
        <taxon>Pseudomonadota</taxon>
        <taxon>Gammaproteobacteria</taxon>
        <taxon>Oceanospirillales</taxon>
        <taxon>Oceanospirillaceae</taxon>
        <taxon>Pontibacterium</taxon>
    </lineage>
</organism>
<dbReference type="NCBIfam" id="NF007365">
    <property type="entry name" value="PRK09862.1"/>
    <property type="match status" value="1"/>
</dbReference>
<dbReference type="SUPFAM" id="SSF54211">
    <property type="entry name" value="Ribosomal protein S5 domain 2-like"/>
    <property type="match status" value="1"/>
</dbReference>
<dbReference type="RefSeq" id="WP_193951292.1">
    <property type="nucleotide sequence ID" value="NZ_JADEYS010000001.1"/>
</dbReference>
<dbReference type="Pfam" id="PF13541">
    <property type="entry name" value="ChlI"/>
    <property type="match status" value="1"/>
</dbReference>
<dbReference type="InterPro" id="IPR014721">
    <property type="entry name" value="Ribsml_uS5_D2-typ_fold_subgr"/>
</dbReference>
<comment type="caution">
    <text evidence="5">The sequence shown here is derived from an EMBL/GenBank/DDBJ whole genome shotgun (WGS) entry which is preliminary data.</text>
</comment>
<keyword evidence="6" id="KW-1185">Reference proteome</keyword>
<dbReference type="Pfam" id="PF01078">
    <property type="entry name" value="Mg_chelatase"/>
    <property type="match status" value="1"/>
</dbReference>
<dbReference type="InterPro" id="IPR020568">
    <property type="entry name" value="Ribosomal_Su5_D2-typ_SF"/>
</dbReference>
<feature type="domain" description="MCM C-terminal AAA(+) ATPase" evidence="4">
    <location>
        <begin position="289"/>
        <end position="384"/>
    </location>
</feature>
<dbReference type="InterPro" id="IPR001208">
    <property type="entry name" value="MCM_dom"/>
</dbReference>
<dbReference type="PANTHER" id="PTHR32039">
    <property type="entry name" value="MAGNESIUM-CHELATASE SUBUNIT CHLI"/>
    <property type="match status" value="1"/>
</dbReference>
<evidence type="ECO:0000313" key="6">
    <source>
        <dbReference type="Proteomes" id="UP000640333"/>
    </source>
</evidence>
<dbReference type="InterPro" id="IPR003593">
    <property type="entry name" value="AAA+_ATPase"/>
</dbReference>
<dbReference type="Gene3D" id="3.40.50.300">
    <property type="entry name" value="P-loop containing nucleotide triphosphate hydrolases"/>
    <property type="match status" value="1"/>
</dbReference>
<dbReference type="InterPro" id="IPR000523">
    <property type="entry name" value="Mg_chelatse_chII-like_cat_dom"/>
</dbReference>
<dbReference type="GO" id="GO:0003677">
    <property type="term" value="F:DNA binding"/>
    <property type="evidence" value="ECO:0007669"/>
    <property type="project" value="InterPro"/>
</dbReference>
<evidence type="ECO:0000313" key="5">
    <source>
        <dbReference type="EMBL" id="MBE9395732.1"/>
    </source>
</evidence>
<gene>
    <name evidence="5" type="ORF">IOQ59_00480</name>
</gene>
<sequence>MSLAIVHTRAQVGVEAPEVTVEVHLSGGLPALSIVGLPETAVKESKERVRSALINSGFKFPQRRITINLAPADLPKEGGRYDLAIAIGILAASQQVPMEALEQREFLGELALSGQVRSVRGVLPAAMRCAEKGHSLILAQDNREEAGIVRSLAIYPIEHLLQLVSHLLGSEPVPRYCAENSQALAAPKYPDLQDVKGQSKAKRLLEIAAAGQHNLILAGPPGSGKSMLANRLPGLLPLMQEGERLDVAAVYSVSGISGDVISGRRPFRAPHHTASAVALVGGGSSPRPGEISLAHQGVLFLDELPEFNRKVLEVLREPMESGEILISRAARQCSFPARFQLIAAMNPCPCGYYNDGTERCRCSPDMVRRYQEKISGPLLDRIDMQLWVSAISKQEMLEHTGTNETSAQVRERVVAARERQIQRQGCCNQQLEGPELERQCAISEDDKLLLVNALEKMQLSARAFHRILRVARTVADLAGLEQVGTSHLLEALSYRRGLTPAPASARSL</sequence>
<dbReference type="PANTHER" id="PTHR32039:SF7">
    <property type="entry name" value="COMPETENCE PROTEIN COMM"/>
    <property type="match status" value="1"/>
</dbReference>
<accession>A0A8J7F7R6</accession>
<dbReference type="InterPro" id="IPR045006">
    <property type="entry name" value="CHLI-like"/>
</dbReference>
<name>A0A8J7F7R6_9GAMM</name>
<dbReference type="GO" id="GO:0005524">
    <property type="term" value="F:ATP binding"/>
    <property type="evidence" value="ECO:0007669"/>
    <property type="project" value="UniProtKB-KW"/>
</dbReference>
<dbReference type="PRINTS" id="PR01657">
    <property type="entry name" value="MCMFAMILY"/>
</dbReference>
<reference evidence="5" key="1">
    <citation type="submission" date="2020-10" db="EMBL/GenBank/DDBJ databases">
        <title>Bacterium isolated from coastal waters sediment.</title>
        <authorList>
            <person name="Chen R.-J."/>
            <person name="Lu D.-C."/>
            <person name="Zhu K.-L."/>
            <person name="Du Z.-J."/>
        </authorList>
    </citation>
    <scope>NUCLEOTIDE SEQUENCE</scope>
    <source>
        <strain evidence="5">N1Y112</strain>
    </source>
</reference>